<comment type="caution">
    <text evidence="3">The sequence shown here is derived from an EMBL/GenBank/DDBJ whole genome shotgun (WGS) entry which is preliminary data.</text>
</comment>
<dbReference type="EMBL" id="VLTJ01000003">
    <property type="protein sequence ID" value="TSH98809.1"/>
    <property type="molecule type" value="Genomic_DNA"/>
</dbReference>
<dbReference type="Gene3D" id="3.40.190.10">
    <property type="entry name" value="Periplasmic binding protein-like II"/>
    <property type="match status" value="1"/>
</dbReference>
<dbReference type="InterPro" id="IPR042100">
    <property type="entry name" value="Bug_dom1"/>
</dbReference>
<dbReference type="SUPFAM" id="SSF53850">
    <property type="entry name" value="Periplasmic binding protein-like II"/>
    <property type="match status" value="1"/>
</dbReference>
<dbReference type="PANTHER" id="PTHR42928:SF5">
    <property type="entry name" value="BLR1237 PROTEIN"/>
    <property type="match status" value="1"/>
</dbReference>
<dbReference type="AlphaFoldDB" id="A0A556B0W8"/>
<evidence type="ECO:0000313" key="3">
    <source>
        <dbReference type="EMBL" id="TSH98809.1"/>
    </source>
</evidence>
<evidence type="ECO:0000256" key="2">
    <source>
        <dbReference type="SAM" id="SignalP"/>
    </source>
</evidence>
<keyword evidence="4" id="KW-1185">Reference proteome</keyword>
<dbReference type="Gene3D" id="3.40.190.150">
    <property type="entry name" value="Bordetella uptake gene, domain 1"/>
    <property type="match status" value="1"/>
</dbReference>
<dbReference type="RefSeq" id="WP_143946347.1">
    <property type="nucleotide sequence ID" value="NZ_BAABMB010000001.1"/>
</dbReference>
<keyword evidence="2" id="KW-0732">Signal</keyword>
<dbReference type="PANTHER" id="PTHR42928">
    <property type="entry name" value="TRICARBOXYLATE-BINDING PROTEIN"/>
    <property type="match status" value="1"/>
</dbReference>
<dbReference type="Pfam" id="PF03401">
    <property type="entry name" value="TctC"/>
    <property type="match status" value="1"/>
</dbReference>
<dbReference type="PIRSF" id="PIRSF017082">
    <property type="entry name" value="YflP"/>
    <property type="match status" value="1"/>
</dbReference>
<reference evidence="3 4" key="1">
    <citation type="submission" date="2019-07" db="EMBL/GenBank/DDBJ databases">
        <title>Qingshengfaniella alkalisoli gen. nov., sp. nov., isolated from saline soil.</title>
        <authorList>
            <person name="Xu L."/>
            <person name="Huang X.-X."/>
            <person name="Sun J.-Q."/>
        </authorList>
    </citation>
    <scope>NUCLEOTIDE SEQUENCE [LARGE SCALE GENOMIC DNA]</scope>
    <source>
        <strain evidence="3 4">DSM 27279</strain>
    </source>
</reference>
<protein>
    <submittedName>
        <fullName evidence="3">Tripartite tricarboxylate transporter substrate binding protein</fullName>
    </submittedName>
</protein>
<evidence type="ECO:0000313" key="4">
    <source>
        <dbReference type="Proteomes" id="UP000318405"/>
    </source>
</evidence>
<feature type="signal peptide" evidence="2">
    <location>
        <begin position="1"/>
        <end position="27"/>
    </location>
</feature>
<dbReference type="Proteomes" id="UP000318405">
    <property type="component" value="Unassembled WGS sequence"/>
</dbReference>
<dbReference type="CDD" id="cd07012">
    <property type="entry name" value="PBP2_Bug_TTT"/>
    <property type="match status" value="1"/>
</dbReference>
<sequence length="328" mass="34523">MHGRLTRRRMQFLLAASALCPALAVRANDYPSRAVRMVLPVGTGGGGDTLGRAIAEHLSAIIGQPVVVDNRPGADGLIAMQSLLSAPADGYTMLLIGPQPMVFNPLLRSDLPYQPSDLLPLTGVFRSWTTLVTGPDSRFGNFAELAAAVRAGRDTVSLGTSGLSYRVGATLLGSRLDSRFLQISYKSFPQILNDLVGGVLDVALVDTTPIVPLQNAGKLRALAVAAPQRLPLLPGVPTIHESGVDFDFALWTALAVRAGTPAEHARRLEADLHKALTSPGLTDFVAKLGTTELWPVSGADIAAEVAAGLSRFKAPVAQVAADVSVEQR</sequence>
<feature type="chain" id="PRO_5021802990" evidence="2">
    <location>
        <begin position="28"/>
        <end position="328"/>
    </location>
</feature>
<dbReference type="OrthoDB" id="5171643at2"/>
<organism evidence="3 4">
    <name type="scientific">Verticiella sediminum</name>
    <dbReference type="NCBI Taxonomy" id="1247510"/>
    <lineage>
        <taxon>Bacteria</taxon>
        <taxon>Pseudomonadati</taxon>
        <taxon>Pseudomonadota</taxon>
        <taxon>Betaproteobacteria</taxon>
        <taxon>Burkholderiales</taxon>
        <taxon>Alcaligenaceae</taxon>
        <taxon>Verticiella</taxon>
    </lineage>
</organism>
<dbReference type="InterPro" id="IPR005064">
    <property type="entry name" value="BUG"/>
</dbReference>
<accession>A0A556B0W8</accession>
<gene>
    <name evidence="3" type="ORF">FOZ76_01445</name>
</gene>
<comment type="similarity">
    <text evidence="1">Belongs to the UPF0065 (bug) family.</text>
</comment>
<name>A0A556B0W8_9BURK</name>
<evidence type="ECO:0000256" key="1">
    <source>
        <dbReference type="ARBA" id="ARBA00006987"/>
    </source>
</evidence>
<proteinExistence type="inferred from homology"/>